<accession>A0AAV7QI71</accession>
<protein>
    <submittedName>
        <fullName evidence="2">Uncharacterized protein</fullName>
    </submittedName>
</protein>
<gene>
    <name evidence="2" type="ORF">NDU88_005216</name>
</gene>
<dbReference type="AlphaFoldDB" id="A0AAV7QI71"/>
<keyword evidence="1" id="KW-0812">Transmembrane</keyword>
<keyword evidence="1" id="KW-1133">Transmembrane helix</keyword>
<name>A0AAV7QI71_PLEWA</name>
<evidence type="ECO:0000313" key="2">
    <source>
        <dbReference type="EMBL" id="KAJ1138835.1"/>
    </source>
</evidence>
<proteinExistence type="predicted"/>
<reference evidence="2" key="1">
    <citation type="journal article" date="2022" name="bioRxiv">
        <title>Sequencing and chromosome-scale assembly of the giantPleurodeles waltlgenome.</title>
        <authorList>
            <person name="Brown T."/>
            <person name="Elewa A."/>
            <person name="Iarovenko S."/>
            <person name="Subramanian E."/>
            <person name="Araus A.J."/>
            <person name="Petzold A."/>
            <person name="Susuki M."/>
            <person name="Suzuki K.-i.T."/>
            <person name="Hayashi T."/>
            <person name="Toyoda A."/>
            <person name="Oliveira C."/>
            <person name="Osipova E."/>
            <person name="Leigh N.D."/>
            <person name="Simon A."/>
            <person name="Yun M.H."/>
        </authorList>
    </citation>
    <scope>NUCLEOTIDE SEQUENCE</scope>
    <source>
        <strain evidence="2">20211129_DDA</strain>
        <tissue evidence="2">Liver</tissue>
    </source>
</reference>
<evidence type="ECO:0000313" key="3">
    <source>
        <dbReference type="Proteomes" id="UP001066276"/>
    </source>
</evidence>
<dbReference type="Proteomes" id="UP001066276">
    <property type="component" value="Chromosome 6"/>
</dbReference>
<dbReference type="EMBL" id="JANPWB010000010">
    <property type="protein sequence ID" value="KAJ1138835.1"/>
    <property type="molecule type" value="Genomic_DNA"/>
</dbReference>
<evidence type="ECO:0000256" key="1">
    <source>
        <dbReference type="SAM" id="Phobius"/>
    </source>
</evidence>
<keyword evidence="1" id="KW-0472">Membrane</keyword>
<comment type="caution">
    <text evidence="2">The sequence shown here is derived from an EMBL/GenBank/DDBJ whole genome shotgun (WGS) entry which is preliminary data.</text>
</comment>
<feature type="transmembrane region" description="Helical" evidence="1">
    <location>
        <begin position="52"/>
        <end position="71"/>
    </location>
</feature>
<keyword evidence="3" id="KW-1185">Reference proteome</keyword>
<organism evidence="2 3">
    <name type="scientific">Pleurodeles waltl</name>
    <name type="common">Iberian ribbed newt</name>
    <dbReference type="NCBI Taxonomy" id="8319"/>
    <lineage>
        <taxon>Eukaryota</taxon>
        <taxon>Metazoa</taxon>
        <taxon>Chordata</taxon>
        <taxon>Craniata</taxon>
        <taxon>Vertebrata</taxon>
        <taxon>Euteleostomi</taxon>
        <taxon>Amphibia</taxon>
        <taxon>Batrachia</taxon>
        <taxon>Caudata</taxon>
        <taxon>Salamandroidea</taxon>
        <taxon>Salamandridae</taxon>
        <taxon>Pleurodelinae</taxon>
        <taxon>Pleurodeles</taxon>
    </lineage>
</organism>
<sequence length="136" mass="14929">MQQIKLRRHKVLTPGVIAASADDRRGLPAALSLLLDDSGTKRGSCGRERENGVLLTFFSLAGDLFCWYAFLTPELVRIRCKERGARSLLFHRDTEAKRPLSPSKAPATSSEGCCRGFHRGPPLKVEGHKACGVARL</sequence>